<protein>
    <submittedName>
        <fullName evidence="1">Uncharacterized protein</fullName>
    </submittedName>
</protein>
<dbReference type="Proteomes" id="UP001436297">
    <property type="component" value="Chromosome"/>
</dbReference>
<dbReference type="RefSeq" id="WP_342610469.1">
    <property type="nucleotide sequence ID" value="NZ_CP128355.1"/>
</dbReference>
<proteinExistence type="predicted"/>
<evidence type="ECO:0000313" key="2">
    <source>
        <dbReference type="Proteomes" id="UP001436297"/>
    </source>
</evidence>
<organism evidence="1 2">
    <name type="scientific">Staphylococcus hsinchuensis</name>
    <dbReference type="NCBI Taxonomy" id="3051183"/>
    <lineage>
        <taxon>Bacteria</taxon>
        <taxon>Bacillati</taxon>
        <taxon>Bacillota</taxon>
        <taxon>Bacilli</taxon>
        <taxon>Bacillales</taxon>
        <taxon>Staphylococcaceae</taxon>
        <taxon>Staphylococcus</taxon>
    </lineage>
</organism>
<dbReference type="EMBL" id="CP128355">
    <property type="protein sequence ID" value="XAF71012.1"/>
    <property type="molecule type" value="Genomic_DNA"/>
</dbReference>
<evidence type="ECO:0000313" key="1">
    <source>
        <dbReference type="EMBL" id="XAF71012.1"/>
    </source>
</evidence>
<sequence length="80" mass="9151">MNNNNIKNVLGYFVEQFNTNNAYEYEVIDLYDFDSSNEFNVSVIENYEGSAVNMKDILINKNQKDLSVSDLKDAAKQICA</sequence>
<name>A0ABZ3EER4_9STAP</name>
<accession>A0ABZ3EER4</accession>
<keyword evidence="2" id="KW-1185">Reference proteome</keyword>
<gene>
    <name evidence="1" type="ORF">QQM35_02505</name>
</gene>
<reference evidence="1 2" key="1">
    <citation type="journal article" date="2024" name="Pathogens">
        <title>Staphylococcus hsinchuensis sp. nov., Isolated from Soymilk.</title>
        <authorList>
            <person name="Wang Y.T."/>
            <person name="Lin Y.C."/>
            <person name="Hsieh Y.H."/>
            <person name="Lin Y.T."/>
            <person name="Hamada M."/>
            <person name="Chen C.C."/>
            <person name="Liou J.S."/>
            <person name="Lee A.Y."/>
            <person name="Zhang W.L."/>
            <person name="Chen Y.T."/>
            <person name="Huang C.H."/>
        </authorList>
    </citation>
    <scope>NUCLEOTIDE SEQUENCE [LARGE SCALE GENOMIC DNA]</scope>
    <source>
        <strain evidence="1 2">H164</strain>
    </source>
</reference>